<evidence type="ECO:0000313" key="2">
    <source>
        <dbReference type="EMBL" id="OLP91314.1"/>
    </source>
</evidence>
<accession>A0A1Q9D7Z9</accession>
<sequence length="74" mass="7489">MSRSFVAPDVAMGGRLAQPRARASARTGGPPERMATPTPKYGGGYGKGGGRPGQEKVAVMVVVVVVVVVGVIPV</sequence>
<evidence type="ECO:0000256" key="1">
    <source>
        <dbReference type="SAM" id="MobiDB-lite"/>
    </source>
</evidence>
<evidence type="ECO:0000313" key="3">
    <source>
        <dbReference type="Proteomes" id="UP000186817"/>
    </source>
</evidence>
<proteinExistence type="predicted"/>
<name>A0A1Q9D7Z9_SYMMI</name>
<comment type="caution">
    <text evidence="2">The sequence shown here is derived from an EMBL/GenBank/DDBJ whole genome shotgun (WGS) entry which is preliminary data.</text>
</comment>
<dbReference type="Proteomes" id="UP000186817">
    <property type="component" value="Unassembled WGS sequence"/>
</dbReference>
<feature type="compositionally biased region" description="Gly residues" evidence="1">
    <location>
        <begin position="41"/>
        <end position="51"/>
    </location>
</feature>
<gene>
    <name evidence="2" type="ORF">AK812_SmicGene27009</name>
</gene>
<reference evidence="2 3" key="1">
    <citation type="submission" date="2016-02" db="EMBL/GenBank/DDBJ databases">
        <title>Genome analysis of coral dinoflagellate symbionts highlights evolutionary adaptations to a symbiotic lifestyle.</title>
        <authorList>
            <person name="Aranda M."/>
            <person name="Li Y."/>
            <person name="Liew Y.J."/>
            <person name="Baumgarten S."/>
            <person name="Simakov O."/>
            <person name="Wilson M."/>
            <person name="Piel J."/>
            <person name="Ashoor H."/>
            <person name="Bougouffa S."/>
            <person name="Bajic V.B."/>
            <person name="Ryu T."/>
            <person name="Ravasi T."/>
            <person name="Bayer T."/>
            <person name="Micklem G."/>
            <person name="Kim H."/>
            <person name="Bhak J."/>
            <person name="Lajeunesse T.C."/>
            <person name="Voolstra C.R."/>
        </authorList>
    </citation>
    <scope>NUCLEOTIDE SEQUENCE [LARGE SCALE GENOMIC DNA]</scope>
    <source>
        <strain evidence="2 3">CCMP2467</strain>
    </source>
</reference>
<keyword evidence="3" id="KW-1185">Reference proteome</keyword>
<dbReference type="EMBL" id="LSRX01000671">
    <property type="protein sequence ID" value="OLP91314.1"/>
    <property type="molecule type" value="Genomic_DNA"/>
</dbReference>
<feature type="region of interest" description="Disordered" evidence="1">
    <location>
        <begin position="14"/>
        <end position="51"/>
    </location>
</feature>
<dbReference type="AlphaFoldDB" id="A0A1Q9D7Z9"/>
<organism evidence="2 3">
    <name type="scientific">Symbiodinium microadriaticum</name>
    <name type="common">Dinoflagellate</name>
    <name type="synonym">Zooxanthella microadriatica</name>
    <dbReference type="NCBI Taxonomy" id="2951"/>
    <lineage>
        <taxon>Eukaryota</taxon>
        <taxon>Sar</taxon>
        <taxon>Alveolata</taxon>
        <taxon>Dinophyceae</taxon>
        <taxon>Suessiales</taxon>
        <taxon>Symbiodiniaceae</taxon>
        <taxon>Symbiodinium</taxon>
    </lineage>
</organism>
<protein>
    <submittedName>
        <fullName evidence="2">Uncharacterized protein</fullName>
    </submittedName>
</protein>